<comment type="function">
    <text evidence="8">Serine hydrolase involved in the detoxification of formaldehyde.</text>
</comment>
<dbReference type="InterPro" id="IPR029058">
    <property type="entry name" value="AB_hydrolase_fold"/>
</dbReference>
<dbReference type="GO" id="GO:0052689">
    <property type="term" value="F:carboxylic ester hydrolase activity"/>
    <property type="evidence" value="ECO:0007669"/>
    <property type="project" value="UniProtKB-KW"/>
</dbReference>
<comment type="caution">
    <text evidence="9">The sequence shown here is derived from an EMBL/GenBank/DDBJ whole genome shotgun (WGS) entry which is preliminary data.</text>
</comment>
<evidence type="ECO:0000313" key="10">
    <source>
        <dbReference type="Proteomes" id="UP000031561"/>
    </source>
</evidence>
<gene>
    <name evidence="9" type="primary">fghA</name>
    <name evidence="9" type="ORF">QQ91_0017035</name>
</gene>
<dbReference type="FunFam" id="3.40.50.1820:FF:000002">
    <property type="entry name" value="S-formylglutathione hydrolase"/>
    <property type="match status" value="1"/>
</dbReference>
<dbReference type="EC" id="3.1.2.12" evidence="2 6"/>
<evidence type="ECO:0000256" key="8">
    <source>
        <dbReference type="RuleBase" id="RU363068"/>
    </source>
</evidence>
<evidence type="ECO:0000256" key="2">
    <source>
        <dbReference type="ARBA" id="ARBA00012479"/>
    </source>
</evidence>
<dbReference type="EMBL" id="JTHE03000100">
    <property type="protein sequence ID" value="MCM1984530.1"/>
    <property type="molecule type" value="Genomic_DNA"/>
</dbReference>
<name>A0ABD4T7V8_9CYAN</name>
<dbReference type="InterPro" id="IPR000801">
    <property type="entry name" value="Esterase-like"/>
</dbReference>
<keyword evidence="3 8" id="KW-0719">Serine esterase</keyword>
<feature type="active site" description="Charge relay system" evidence="7">
    <location>
        <position position="231"/>
    </location>
</feature>
<feature type="active site" description="Charge relay system" evidence="7">
    <location>
        <position position="263"/>
    </location>
</feature>
<organism evidence="9 10">
    <name type="scientific">Lyngbya confervoides BDU141951</name>
    <dbReference type="NCBI Taxonomy" id="1574623"/>
    <lineage>
        <taxon>Bacteria</taxon>
        <taxon>Bacillati</taxon>
        <taxon>Cyanobacteriota</taxon>
        <taxon>Cyanophyceae</taxon>
        <taxon>Oscillatoriophycideae</taxon>
        <taxon>Oscillatoriales</taxon>
        <taxon>Microcoleaceae</taxon>
        <taxon>Lyngbya</taxon>
    </lineage>
</organism>
<proteinExistence type="inferred from homology"/>
<protein>
    <recommendedName>
        <fullName evidence="2 6">S-formylglutathione hydrolase</fullName>
        <ecNumber evidence="2 6">3.1.2.12</ecNumber>
    </recommendedName>
</protein>
<evidence type="ECO:0000313" key="9">
    <source>
        <dbReference type="EMBL" id="MCM1984530.1"/>
    </source>
</evidence>
<dbReference type="Pfam" id="PF00756">
    <property type="entry name" value="Esterase"/>
    <property type="match status" value="1"/>
</dbReference>
<dbReference type="Proteomes" id="UP000031561">
    <property type="component" value="Unassembled WGS sequence"/>
</dbReference>
<comment type="similarity">
    <text evidence="1 8">Belongs to the esterase D family.</text>
</comment>
<evidence type="ECO:0000256" key="4">
    <source>
        <dbReference type="ARBA" id="ARBA00022801"/>
    </source>
</evidence>
<dbReference type="GO" id="GO:0018738">
    <property type="term" value="F:S-formylglutathione hydrolase activity"/>
    <property type="evidence" value="ECO:0007669"/>
    <property type="project" value="UniProtKB-UniRule"/>
</dbReference>
<dbReference type="PANTHER" id="PTHR10061:SF0">
    <property type="entry name" value="S-FORMYLGLUTATHIONE HYDROLASE"/>
    <property type="match status" value="1"/>
</dbReference>
<dbReference type="GO" id="GO:0046292">
    <property type="term" value="P:formaldehyde metabolic process"/>
    <property type="evidence" value="ECO:0007669"/>
    <property type="project" value="UniProtKB-UniRule"/>
</dbReference>
<sequence length="291" mass="32445">MSPFDPGAIASLQTHHCFGGTVGFYEHDSRVCGCPMRFSLYAPPQMQQGPRPVLYFLSGLTCTEENFMVKAGAQRFAAELGLCLVVPDTSPRHTGIPDEDTDWVYGSGAGFYLNATQDPWKRHYQMYSYVVEELPILLAQAFAVDLDRQGIMGHSMGGHGALVIGLRNGDRYRSISALAPICHPIASDWTRPAFERYLGDTVAAWKDYDATELLKRYVDPRPLLVDQGLSDPFLQDLMPQSLAQACAETGRSLTLRQHPDYDHSYYFIASLIEDHLRHHAQFLCPGSLDSP</sequence>
<dbReference type="AlphaFoldDB" id="A0ABD4T7V8"/>
<evidence type="ECO:0000256" key="6">
    <source>
        <dbReference type="NCBIfam" id="TIGR02821"/>
    </source>
</evidence>
<evidence type="ECO:0000256" key="7">
    <source>
        <dbReference type="PIRSR" id="PIRSR614186-1"/>
    </source>
</evidence>
<dbReference type="SUPFAM" id="SSF53474">
    <property type="entry name" value="alpha/beta-Hydrolases"/>
    <property type="match status" value="1"/>
</dbReference>
<feature type="active site" description="Charge relay system" evidence="7">
    <location>
        <position position="155"/>
    </location>
</feature>
<keyword evidence="10" id="KW-1185">Reference proteome</keyword>
<evidence type="ECO:0000256" key="1">
    <source>
        <dbReference type="ARBA" id="ARBA00005622"/>
    </source>
</evidence>
<evidence type="ECO:0000256" key="5">
    <source>
        <dbReference type="ARBA" id="ARBA00047590"/>
    </source>
</evidence>
<dbReference type="NCBIfam" id="TIGR02821">
    <property type="entry name" value="fghA_ester_D"/>
    <property type="match status" value="1"/>
</dbReference>
<keyword evidence="4 8" id="KW-0378">Hydrolase</keyword>
<dbReference type="RefSeq" id="WP_166276411.1">
    <property type="nucleotide sequence ID" value="NZ_JTHE03000100.1"/>
</dbReference>
<dbReference type="PANTHER" id="PTHR10061">
    <property type="entry name" value="S-FORMYLGLUTATHIONE HYDROLASE"/>
    <property type="match status" value="1"/>
</dbReference>
<accession>A0ABD4T7V8</accession>
<dbReference type="InterPro" id="IPR014186">
    <property type="entry name" value="S-formylglutathione_hydrol"/>
</dbReference>
<reference evidence="9 10" key="1">
    <citation type="journal article" date="2015" name="Genome Announc.">
        <title>Draft Genome Sequence of Filamentous Marine Cyanobacterium Lyngbya confervoides Strain BDU141951.</title>
        <authorList>
            <person name="Chandrababunaidu M.M."/>
            <person name="Sen D."/>
            <person name="Tripathy S."/>
        </authorList>
    </citation>
    <scope>NUCLEOTIDE SEQUENCE [LARGE SCALE GENOMIC DNA]</scope>
    <source>
        <strain evidence="9 10">BDU141951</strain>
    </source>
</reference>
<comment type="catalytic activity">
    <reaction evidence="5 8">
        <text>S-formylglutathione + H2O = formate + glutathione + H(+)</text>
        <dbReference type="Rhea" id="RHEA:14961"/>
        <dbReference type="ChEBI" id="CHEBI:15377"/>
        <dbReference type="ChEBI" id="CHEBI:15378"/>
        <dbReference type="ChEBI" id="CHEBI:15740"/>
        <dbReference type="ChEBI" id="CHEBI:57688"/>
        <dbReference type="ChEBI" id="CHEBI:57925"/>
        <dbReference type="EC" id="3.1.2.12"/>
    </reaction>
</comment>
<evidence type="ECO:0000256" key="3">
    <source>
        <dbReference type="ARBA" id="ARBA00022487"/>
    </source>
</evidence>
<dbReference type="Gene3D" id="3.40.50.1820">
    <property type="entry name" value="alpha/beta hydrolase"/>
    <property type="match status" value="1"/>
</dbReference>